<dbReference type="Gene3D" id="3.40.50.150">
    <property type="entry name" value="Vaccinia Virus protein VP39"/>
    <property type="match status" value="1"/>
</dbReference>
<sequence>MNNDHPRFIDDPRNILYREFVRLVRGLEPKFFVMENVSGMVSHNGGGTVKHIVKDFSRIGYRTDWRILDGIKQTLSDPAPPAVEKKSYCRKCSYYELCWC</sequence>
<proteinExistence type="predicted"/>
<keyword evidence="1" id="KW-0489">Methyltransferase</keyword>
<dbReference type="AlphaFoldDB" id="X1MQC2"/>
<dbReference type="EMBL" id="BARV01006137">
    <property type="protein sequence ID" value="GAI08559.1"/>
    <property type="molecule type" value="Genomic_DNA"/>
</dbReference>
<evidence type="ECO:0000256" key="1">
    <source>
        <dbReference type="ARBA" id="ARBA00022603"/>
    </source>
</evidence>
<keyword evidence="2" id="KW-0808">Transferase</keyword>
<gene>
    <name evidence="3" type="ORF">S06H3_12549</name>
</gene>
<dbReference type="GO" id="GO:0008168">
    <property type="term" value="F:methyltransferase activity"/>
    <property type="evidence" value="ECO:0007669"/>
    <property type="project" value="UniProtKB-KW"/>
</dbReference>
<comment type="caution">
    <text evidence="3">The sequence shown here is derived from an EMBL/GenBank/DDBJ whole genome shotgun (WGS) entry which is preliminary data.</text>
</comment>
<name>X1MQC2_9ZZZZ</name>
<accession>X1MQC2</accession>
<evidence type="ECO:0000313" key="3">
    <source>
        <dbReference type="EMBL" id="GAI08559.1"/>
    </source>
</evidence>
<evidence type="ECO:0000256" key="2">
    <source>
        <dbReference type="ARBA" id="ARBA00022679"/>
    </source>
</evidence>
<dbReference type="Pfam" id="PF00145">
    <property type="entry name" value="DNA_methylase"/>
    <property type="match status" value="1"/>
</dbReference>
<reference evidence="3" key="1">
    <citation type="journal article" date="2014" name="Front. Microbiol.">
        <title>High frequency of phylogenetically diverse reductive dehalogenase-homologous genes in deep subseafloor sedimentary metagenomes.</title>
        <authorList>
            <person name="Kawai M."/>
            <person name="Futagami T."/>
            <person name="Toyoda A."/>
            <person name="Takaki Y."/>
            <person name="Nishi S."/>
            <person name="Hori S."/>
            <person name="Arai W."/>
            <person name="Tsubouchi T."/>
            <person name="Morono Y."/>
            <person name="Uchiyama I."/>
            <person name="Ito T."/>
            <person name="Fujiyama A."/>
            <person name="Inagaki F."/>
            <person name="Takami H."/>
        </authorList>
    </citation>
    <scope>NUCLEOTIDE SEQUENCE</scope>
    <source>
        <strain evidence="3">Expedition CK06-06</strain>
    </source>
</reference>
<dbReference type="InterPro" id="IPR029063">
    <property type="entry name" value="SAM-dependent_MTases_sf"/>
</dbReference>
<protein>
    <submittedName>
        <fullName evidence="3">Uncharacterized protein</fullName>
    </submittedName>
</protein>
<dbReference type="InterPro" id="IPR001525">
    <property type="entry name" value="C5_MeTfrase"/>
</dbReference>
<dbReference type="SUPFAM" id="SSF53335">
    <property type="entry name" value="S-adenosyl-L-methionine-dependent methyltransferases"/>
    <property type="match status" value="1"/>
</dbReference>
<organism evidence="3">
    <name type="scientific">marine sediment metagenome</name>
    <dbReference type="NCBI Taxonomy" id="412755"/>
    <lineage>
        <taxon>unclassified sequences</taxon>
        <taxon>metagenomes</taxon>
        <taxon>ecological metagenomes</taxon>
    </lineage>
</organism>
<dbReference type="GO" id="GO:0032259">
    <property type="term" value="P:methylation"/>
    <property type="evidence" value="ECO:0007669"/>
    <property type="project" value="UniProtKB-KW"/>
</dbReference>